<protein>
    <recommendedName>
        <fullName evidence="3">Beta-lactamase-related domain-containing protein</fullName>
    </recommendedName>
</protein>
<organism evidence="4 5">
    <name type="scientific">Coleophoma cylindrospora</name>
    <dbReference type="NCBI Taxonomy" id="1849047"/>
    <lineage>
        <taxon>Eukaryota</taxon>
        <taxon>Fungi</taxon>
        <taxon>Dikarya</taxon>
        <taxon>Ascomycota</taxon>
        <taxon>Pezizomycotina</taxon>
        <taxon>Leotiomycetes</taxon>
        <taxon>Helotiales</taxon>
        <taxon>Dermateaceae</taxon>
        <taxon>Coleophoma</taxon>
    </lineage>
</organism>
<evidence type="ECO:0000256" key="2">
    <source>
        <dbReference type="ARBA" id="ARBA00022801"/>
    </source>
</evidence>
<accession>A0A3D8S7A7</accession>
<evidence type="ECO:0000313" key="4">
    <source>
        <dbReference type="EMBL" id="RDW81924.1"/>
    </source>
</evidence>
<dbReference type="EMBL" id="PDLM01000003">
    <property type="protein sequence ID" value="RDW81924.1"/>
    <property type="molecule type" value="Genomic_DNA"/>
</dbReference>
<dbReference type="InterPro" id="IPR001466">
    <property type="entry name" value="Beta-lactam-related"/>
</dbReference>
<feature type="domain" description="Beta-lactamase-related" evidence="3">
    <location>
        <begin position="5"/>
        <end position="186"/>
    </location>
</feature>
<keyword evidence="2" id="KW-0378">Hydrolase</keyword>
<sequence>MDLFNQTMEEACHARQIPGAVLVAGNRTGSFKYARCFGASSLEDECRPMKMESTMWMASCTKLLTSIAVMQCVEKGLLVLDGDVTTVLPEVKEIPILLGFDENNGGEPILKKREKVMTLRHLLTHSSGMSYNIFNPLLKRYQAQHDNGKDNTGDKESPRRNEIPIVKKYAYPLVFEPGEGWEYSVGLDWAGQMGKLSLLQLQVPLVQASTNRVERQTSLTLDQYFQTYIFTPLGIRDHLTFHPLDHPSVSANLCKVSWRHGGVNKFGATDNPTGVCEPTTRVFWDARTRQDHGGSGIFGDVASYFAVLEAVVKGDEQILTAATWKAMFTPQLEGPAREKLNRLRRIEEINNAFGAMDMDVTADWGLGGILNLSSLKSGRNPCSMAWGGYPNLTWWVDPTEGIAGIFGSQLCPPGDPQTKKLSREWERTCYAEERARRGEVSRL</sequence>
<dbReference type="Gene3D" id="3.40.710.10">
    <property type="entry name" value="DD-peptidase/beta-lactamase superfamily"/>
    <property type="match status" value="1"/>
</dbReference>
<name>A0A3D8S7A7_9HELO</name>
<dbReference type="Proteomes" id="UP000256645">
    <property type="component" value="Unassembled WGS sequence"/>
</dbReference>
<dbReference type="Pfam" id="PF00144">
    <property type="entry name" value="Beta-lactamase"/>
    <property type="match status" value="1"/>
</dbReference>
<dbReference type="InterPro" id="IPR050789">
    <property type="entry name" value="Diverse_Enzym_Activities"/>
</dbReference>
<comment type="similarity">
    <text evidence="1">Belongs to the class-A beta-lactamase family.</text>
</comment>
<dbReference type="GO" id="GO:0016787">
    <property type="term" value="F:hydrolase activity"/>
    <property type="evidence" value="ECO:0007669"/>
    <property type="project" value="UniProtKB-KW"/>
</dbReference>
<dbReference type="PANTHER" id="PTHR43283">
    <property type="entry name" value="BETA-LACTAMASE-RELATED"/>
    <property type="match status" value="1"/>
</dbReference>
<evidence type="ECO:0000313" key="5">
    <source>
        <dbReference type="Proteomes" id="UP000256645"/>
    </source>
</evidence>
<proteinExistence type="inferred from homology"/>
<dbReference type="OrthoDB" id="428260at2759"/>
<evidence type="ECO:0000256" key="1">
    <source>
        <dbReference type="ARBA" id="ARBA00009009"/>
    </source>
</evidence>
<reference evidence="4 5" key="1">
    <citation type="journal article" date="2018" name="IMA Fungus">
        <title>IMA Genome-F 9: Draft genome sequence of Annulohypoxylon stygium, Aspergillus mulundensis, Berkeleyomyces basicola (syn. Thielaviopsis basicola), Ceratocystis smalleyi, two Cercospora beticola strains, Coleophoma cylindrospora, Fusarium fracticaudum, Phialophora cf. hyalina, and Morchella septimelata.</title>
        <authorList>
            <person name="Wingfield B.D."/>
            <person name="Bills G.F."/>
            <person name="Dong Y."/>
            <person name="Huang W."/>
            <person name="Nel W.J."/>
            <person name="Swalarsk-Parry B.S."/>
            <person name="Vaghefi N."/>
            <person name="Wilken P.M."/>
            <person name="An Z."/>
            <person name="de Beer Z.W."/>
            <person name="De Vos L."/>
            <person name="Chen L."/>
            <person name="Duong T.A."/>
            <person name="Gao Y."/>
            <person name="Hammerbacher A."/>
            <person name="Kikkert J.R."/>
            <person name="Li Y."/>
            <person name="Li H."/>
            <person name="Li K."/>
            <person name="Li Q."/>
            <person name="Liu X."/>
            <person name="Ma X."/>
            <person name="Naidoo K."/>
            <person name="Pethybridge S.J."/>
            <person name="Sun J."/>
            <person name="Steenkamp E.T."/>
            <person name="van der Nest M.A."/>
            <person name="van Wyk S."/>
            <person name="Wingfield M.J."/>
            <person name="Xiong C."/>
            <person name="Yue Q."/>
            <person name="Zhang X."/>
        </authorList>
    </citation>
    <scope>NUCLEOTIDE SEQUENCE [LARGE SCALE GENOMIC DNA]</scope>
    <source>
        <strain evidence="4 5">BP6252</strain>
    </source>
</reference>
<dbReference type="STRING" id="1849047.A0A3D8S7A7"/>
<gene>
    <name evidence="4" type="ORF">BP6252_03036</name>
</gene>
<dbReference type="AlphaFoldDB" id="A0A3D8S7A7"/>
<dbReference type="SUPFAM" id="SSF56601">
    <property type="entry name" value="beta-lactamase/transpeptidase-like"/>
    <property type="match status" value="1"/>
</dbReference>
<keyword evidence="5" id="KW-1185">Reference proteome</keyword>
<evidence type="ECO:0000259" key="3">
    <source>
        <dbReference type="Pfam" id="PF00144"/>
    </source>
</evidence>
<dbReference type="PANTHER" id="PTHR43283:SF17">
    <property type="entry name" value="(LOVD), PUTATIVE (AFU_ORTHOLOGUE AFUA_5G00920)-RELATED"/>
    <property type="match status" value="1"/>
</dbReference>
<comment type="caution">
    <text evidence="4">The sequence shown here is derived from an EMBL/GenBank/DDBJ whole genome shotgun (WGS) entry which is preliminary data.</text>
</comment>
<dbReference type="InterPro" id="IPR012338">
    <property type="entry name" value="Beta-lactam/transpept-like"/>
</dbReference>